<dbReference type="Gene3D" id="3.40.50.1820">
    <property type="entry name" value="alpha/beta hydrolase"/>
    <property type="match status" value="1"/>
</dbReference>
<feature type="signal peptide" evidence="6">
    <location>
        <begin position="1"/>
        <end position="21"/>
    </location>
</feature>
<evidence type="ECO:0000256" key="3">
    <source>
        <dbReference type="ARBA" id="ARBA00022670"/>
    </source>
</evidence>
<dbReference type="InterPro" id="IPR018202">
    <property type="entry name" value="Ser_caboxypep_ser_AS"/>
</dbReference>
<comment type="similarity">
    <text evidence="1 6">Belongs to the peptidase S10 family.</text>
</comment>
<dbReference type="Pfam" id="PF00450">
    <property type="entry name" value="Peptidase_S10"/>
    <property type="match status" value="1"/>
</dbReference>
<dbReference type="EC" id="3.4.16.-" evidence="6"/>
<dbReference type="PRINTS" id="PR00724">
    <property type="entry name" value="CRBOXYPTASEC"/>
</dbReference>
<keyword evidence="6" id="KW-0732">Signal</keyword>
<keyword evidence="4 6" id="KW-0378">Hydrolase</keyword>
<organism evidence="7 8">
    <name type="scientific">Passalora fulva</name>
    <name type="common">Tomato leaf mold</name>
    <name type="synonym">Cladosporium fulvum</name>
    <dbReference type="NCBI Taxonomy" id="5499"/>
    <lineage>
        <taxon>Eukaryota</taxon>
        <taxon>Fungi</taxon>
        <taxon>Dikarya</taxon>
        <taxon>Ascomycota</taxon>
        <taxon>Pezizomycotina</taxon>
        <taxon>Dothideomycetes</taxon>
        <taxon>Dothideomycetidae</taxon>
        <taxon>Mycosphaerellales</taxon>
        <taxon>Mycosphaerellaceae</taxon>
        <taxon>Fulvia</taxon>
    </lineage>
</organism>
<dbReference type="GeneID" id="71994381"/>
<name>A0A9Q8PMV8_PASFU</name>
<dbReference type="KEGG" id="ffu:CLAFUR5_14503"/>
<dbReference type="InterPro" id="IPR001563">
    <property type="entry name" value="Peptidase_S10"/>
</dbReference>
<keyword evidence="5" id="KW-0325">Glycoprotein</keyword>
<dbReference type="Proteomes" id="UP000756132">
    <property type="component" value="Chromosome 13"/>
</dbReference>
<protein>
    <recommendedName>
        <fullName evidence="6">Carboxypeptidase</fullName>
        <ecNumber evidence="6">3.4.16.-</ecNumber>
    </recommendedName>
</protein>
<evidence type="ECO:0000313" key="8">
    <source>
        <dbReference type="Proteomes" id="UP000756132"/>
    </source>
</evidence>
<proteinExistence type="inferred from homology"/>
<keyword evidence="2 6" id="KW-0121">Carboxypeptidase</keyword>
<dbReference type="AlphaFoldDB" id="A0A9Q8PMV8"/>
<keyword evidence="8" id="KW-1185">Reference proteome</keyword>
<dbReference type="PANTHER" id="PTHR11802">
    <property type="entry name" value="SERINE PROTEASE FAMILY S10 SERINE CARBOXYPEPTIDASE"/>
    <property type="match status" value="1"/>
</dbReference>
<dbReference type="OMA" id="CTEAANM"/>
<evidence type="ECO:0000256" key="1">
    <source>
        <dbReference type="ARBA" id="ARBA00009431"/>
    </source>
</evidence>
<evidence type="ECO:0000256" key="4">
    <source>
        <dbReference type="ARBA" id="ARBA00022801"/>
    </source>
</evidence>
<dbReference type="InterPro" id="IPR029058">
    <property type="entry name" value="AB_hydrolase_fold"/>
</dbReference>
<dbReference type="EMBL" id="CP090175">
    <property type="protein sequence ID" value="UJO25363.1"/>
    <property type="molecule type" value="Genomic_DNA"/>
</dbReference>
<dbReference type="RefSeq" id="XP_047769729.1">
    <property type="nucleotide sequence ID" value="XM_047913651.1"/>
</dbReference>
<dbReference type="PROSITE" id="PS00131">
    <property type="entry name" value="CARBOXYPEPT_SER_SER"/>
    <property type="match status" value="1"/>
</dbReference>
<dbReference type="SUPFAM" id="SSF53474">
    <property type="entry name" value="alpha/beta-Hydrolases"/>
    <property type="match status" value="1"/>
</dbReference>
<dbReference type="GO" id="GO:0004185">
    <property type="term" value="F:serine-type carboxypeptidase activity"/>
    <property type="evidence" value="ECO:0007669"/>
    <property type="project" value="UniProtKB-UniRule"/>
</dbReference>
<evidence type="ECO:0000256" key="5">
    <source>
        <dbReference type="ARBA" id="ARBA00023180"/>
    </source>
</evidence>
<dbReference type="OrthoDB" id="443318at2759"/>
<dbReference type="GO" id="GO:0006508">
    <property type="term" value="P:proteolysis"/>
    <property type="evidence" value="ECO:0007669"/>
    <property type="project" value="UniProtKB-KW"/>
</dbReference>
<dbReference type="PANTHER" id="PTHR11802:SF131">
    <property type="entry name" value="CARBOXYPEPTIDASE"/>
    <property type="match status" value="1"/>
</dbReference>
<evidence type="ECO:0000313" key="7">
    <source>
        <dbReference type="EMBL" id="UJO25363.1"/>
    </source>
</evidence>
<evidence type="ECO:0000256" key="2">
    <source>
        <dbReference type="ARBA" id="ARBA00022645"/>
    </source>
</evidence>
<evidence type="ECO:0000256" key="6">
    <source>
        <dbReference type="RuleBase" id="RU361156"/>
    </source>
</evidence>
<gene>
    <name evidence="7" type="ORF">CLAFUR5_14503</name>
</gene>
<accession>A0A9Q8PMV8</accession>
<dbReference type="GO" id="GO:0000324">
    <property type="term" value="C:fungal-type vacuole"/>
    <property type="evidence" value="ECO:0007669"/>
    <property type="project" value="TreeGrafter"/>
</dbReference>
<sequence length="607" mass="66586">MLMKAFLSGAALLASLAPVHASLSPKFHGASPKINKRQVTFPANVTDYKTITTPTGVKIRYKEPGKEGVCETTPGVDSYSGYIDIAPNVHMFFWFFESRRDPANDDFTLWLNGGPGSDSLIGLFEELGPCRINENLTTVLNPWSWNNVSNMLFLSQPIGTGLSYAKEQQGSLGNYTGQFLNSSQTNVNGTWPILDPVNVGEIDTTDLAAVGAWHVLQGFLSGIDKLEGNDMKAPKKFNLATESYGGHYGPAFFNYFYQENEKIKNGSSKGYAMDFNSLTLINAIISETIQAGYYPEFATKNTYNITSYNETVYNYAKFANNMIGGCQEMIQSCEAAAMELNGGSVRGRITDIASRSPAIAAICSEAQNMCRDNVEGMYYNYGNRGVYDIRHPRADPTPPSYYEDYLNQAHIQQAVGVSVNYTGSNSDIYYQFQDTGDFIYPNFLLDLQDIIASGVRVALAYGDADYICNWFGGQAVSLQVNHTHKAEFNAAGYEPFMYGGMEYGETRERGNFSFTRVYESGHEVPYYQPQAALAHFERVISGVDIPQGIEKVSASLVSNGTANATHTNAFVPLPPTESAGYASWSASIVASYDALDLLPPPTATPTL</sequence>
<reference evidence="7" key="1">
    <citation type="submission" date="2021-12" db="EMBL/GenBank/DDBJ databases">
        <authorList>
            <person name="Zaccaron A."/>
            <person name="Stergiopoulos I."/>
        </authorList>
    </citation>
    <scope>NUCLEOTIDE SEQUENCE</scope>
    <source>
        <strain evidence="7">Race5_Kim</strain>
    </source>
</reference>
<feature type="chain" id="PRO_5040534845" description="Carboxypeptidase" evidence="6">
    <location>
        <begin position="22"/>
        <end position="607"/>
    </location>
</feature>
<reference evidence="7" key="2">
    <citation type="journal article" date="2022" name="Microb. Genom.">
        <title>A chromosome-scale genome assembly of the tomato pathogen Cladosporium fulvum reveals a compartmentalized genome architecture and the presence of a dispensable chromosome.</title>
        <authorList>
            <person name="Zaccaron A.Z."/>
            <person name="Chen L.H."/>
            <person name="Samaras A."/>
            <person name="Stergiopoulos I."/>
        </authorList>
    </citation>
    <scope>NUCLEOTIDE SEQUENCE</scope>
    <source>
        <strain evidence="7">Race5_Kim</strain>
    </source>
</reference>
<keyword evidence="3 6" id="KW-0645">Protease</keyword>